<reference evidence="1 2" key="1">
    <citation type="submission" date="2021-01" db="EMBL/GenBank/DDBJ databases">
        <title>Entomomonas sp. F2A isolated from a house cricket (Acheta domesticus).</title>
        <authorList>
            <person name="Spergser J."/>
            <person name="Busse H.-J."/>
        </authorList>
    </citation>
    <scope>NUCLEOTIDE SEQUENCE [LARGE SCALE GENOMIC DNA]</scope>
    <source>
        <strain evidence="1 2">F2A</strain>
    </source>
</reference>
<proteinExistence type="predicted"/>
<protein>
    <submittedName>
        <fullName evidence="1">Uncharacterized protein</fullName>
    </submittedName>
</protein>
<evidence type="ECO:0000313" key="1">
    <source>
        <dbReference type="EMBL" id="QQP87206.1"/>
    </source>
</evidence>
<organism evidence="1 2">
    <name type="scientific">Entomomonas asaccharolytica</name>
    <dbReference type="NCBI Taxonomy" id="2785331"/>
    <lineage>
        <taxon>Bacteria</taxon>
        <taxon>Pseudomonadati</taxon>
        <taxon>Pseudomonadota</taxon>
        <taxon>Gammaproteobacteria</taxon>
        <taxon>Pseudomonadales</taxon>
        <taxon>Pseudomonadaceae</taxon>
        <taxon>Entomomonas</taxon>
    </lineage>
</organism>
<accession>A0A974NI70</accession>
<sequence>MLTLVNGVRKLVSAITISTGAADAGKIPALDSEGKLDVSMLPDTTETPDIIMASEAISAGSFVNIFEDSGTASIRMADNSNTRPGEGFIKEAVASGETVAVYPLGTVNAALSGLTIGSRYYLGTTGQIVTTPLDPNTNDGKIHQYVGKAKSATELMTIQEDYTQL</sequence>
<dbReference type="Proteomes" id="UP000595278">
    <property type="component" value="Chromosome"/>
</dbReference>
<name>A0A974NI70_9GAMM</name>
<evidence type="ECO:0000313" key="2">
    <source>
        <dbReference type="Proteomes" id="UP000595278"/>
    </source>
</evidence>
<dbReference type="KEGG" id="eaz:JHT90_11485"/>
<gene>
    <name evidence="1" type="ORF">JHT90_11485</name>
</gene>
<keyword evidence="2" id="KW-1185">Reference proteome</keyword>
<dbReference type="EMBL" id="CP067393">
    <property type="protein sequence ID" value="QQP87206.1"/>
    <property type="molecule type" value="Genomic_DNA"/>
</dbReference>
<dbReference type="AlphaFoldDB" id="A0A974NI70"/>